<sequence>DAIKVLEIVSRIRLVLYLKEFSDCQTLTSLERKWPTSLPSDIVDTRLRDISWASELIRWVIIQWQDGTFLKEMKAQWIKTQLASRLLVPLRPVKPGEIESNAEKIVSNYNKALILSKIKAKTRVDGLDDDEEFENVWVKLKGGFGNYHKAENQNNREDLDVLLKGFSIMSAMQALTLPEDAKKNIGNS</sequence>
<comment type="caution">
    <text evidence="1">The sequence shown here is derived from an EMBL/GenBank/DDBJ whole genome shotgun (WGS) entry which is preliminary data.</text>
</comment>
<proteinExistence type="predicted"/>
<reference evidence="1" key="1">
    <citation type="submission" date="2021-06" db="EMBL/GenBank/DDBJ databases">
        <authorList>
            <person name="Kallberg Y."/>
            <person name="Tangrot J."/>
            <person name="Rosling A."/>
        </authorList>
    </citation>
    <scope>NUCLEOTIDE SEQUENCE</scope>
    <source>
        <strain evidence="1">FL130A</strain>
    </source>
</reference>
<gene>
    <name evidence="1" type="ORF">ALEPTO_LOCUS13921</name>
</gene>
<name>A0A9N9J6I3_9GLOM</name>
<dbReference type="Proteomes" id="UP000789508">
    <property type="component" value="Unassembled WGS sequence"/>
</dbReference>
<keyword evidence="2" id="KW-1185">Reference proteome</keyword>
<accession>A0A9N9J6I3</accession>
<dbReference type="AlphaFoldDB" id="A0A9N9J6I3"/>
<dbReference type="EMBL" id="CAJVPS010049730">
    <property type="protein sequence ID" value="CAG8766730.1"/>
    <property type="molecule type" value="Genomic_DNA"/>
</dbReference>
<protein>
    <submittedName>
        <fullName evidence="1">14589_t:CDS:1</fullName>
    </submittedName>
</protein>
<evidence type="ECO:0000313" key="1">
    <source>
        <dbReference type="EMBL" id="CAG8766730.1"/>
    </source>
</evidence>
<feature type="non-terminal residue" evidence="1">
    <location>
        <position position="1"/>
    </location>
</feature>
<evidence type="ECO:0000313" key="2">
    <source>
        <dbReference type="Proteomes" id="UP000789508"/>
    </source>
</evidence>
<organism evidence="1 2">
    <name type="scientific">Ambispora leptoticha</name>
    <dbReference type="NCBI Taxonomy" id="144679"/>
    <lineage>
        <taxon>Eukaryota</taxon>
        <taxon>Fungi</taxon>
        <taxon>Fungi incertae sedis</taxon>
        <taxon>Mucoromycota</taxon>
        <taxon>Glomeromycotina</taxon>
        <taxon>Glomeromycetes</taxon>
        <taxon>Archaeosporales</taxon>
        <taxon>Ambisporaceae</taxon>
        <taxon>Ambispora</taxon>
    </lineage>
</organism>
<dbReference type="OrthoDB" id="2372242at2759"/>